<dbReference type="Proteomes" id="UP001231649">
    <property type="component" value="Chromosome 4"/>
</dbReference>
<gene>
    <name evidence="1" type="ORF">PYW08_013158</name>
</gene>
<reference evidence="1" key="1">
    <citation type="submission" date="2023-03" db="EMBL/GenBank/DDBJ databases">
        <title>Chromosome-level genomes of two armyworms, Mythimna separata and Mythimna loreyi, provide insights into the biosynthesis and reception of sex pheromones.</title>
        <authorList>
            <person name="Zhao H."/>
        </authorList>
    </citation>
    <scope>NUCLEOTIDE SEQUENCE</scope>
    <source>
        <strain evidence="1">BeijingLab</strain>
    </source>
</reference>
<protein>
    <submittedName>
        <fullName evidence="1">Uncharacterized protein</fullName>
    </submittedName>
</protein>
<organism evidence="1 2">
    <name type="scientific">Mythimna loreyi</name>
    <dbReference type="NCBI Taxonomy" id="667449"/>
    <lineage>
        <taxon>Eukaryota</taxon>
        <taxon>Metazoa</taxon>
        <taxon>Ecdysozoa</taxon>
        <taxon>Arthropoda</taxon>
        <taxon>Hexapoda</taxon>
        <taxon>Insecta</taxon>
        <taxon>Pterygota</taxon>
        <taxon>Neoptera</taxon>
        <taxon>Endopterygota</taxon>
        <taxon>Lepidoptera</taxon>
        <taxon>Glossata</taxon>
        <taxon>Ditrysia</taxon>
        <taxon>Noctuoidea</taxon>
        <taxon>Noctuidae</taxon>
        <taxon>Noctuinae</taxon>
        <taxon>Hadenini</taxon>
        <taxon>Mythimna</taxon>
    </lineage>
</organism>
<name>A0ACC2QFU1_9NEOP</name>
<accession>A0ACC2QFU1</accession>
<comment type="caution">
    <text evidence="1">The sequence shown here is derived from an EMBL/GenBank/DDBJ whole genome shotgun (WGS) entry which is preliminary data.</text>
</comment>
<sequence length="407" mass="46034">MGRRRSSCRLCELFVEQRVFKNRIECMEVSIKLNHGCKELLTALLLVKCLTMADIDMSLEMYENITKMEQNITHYPAEATILAAACACIFSVVGVVGNLVTTVALLMHPKLRGHVTTMFVLSLCVSDLLFCSINLPLTANRYIKQHWSLGPSLCQMFAFVFYGNEAVSLLSMVAITINRYTLIAYYDMYSQIYTNTKIWVQLILIWLVSFGLMVPPLLGVWGQLGLDPSTFSCTILPKDGKSPKKYLFVFGFALPCVVIIVSYSCIYWRVRQSKRKLEGRSKLSGQTAKEKEEDSRLTTLMLTIFLCFLACFLPLMIMNVADDGITYPWLHIIASILAWASSVINPLIYAATNRQYRAAYANLLKFCKNSTIGRRTTWGSRTMGHSSNSPHYADKRNHNKDKPAVNL</sequence>
<keyword evidence="2" id="KW-1185">Reference proteome</keyword>
<evidence type="ECO:0000313" key="2">
    <source>
        <dbReference type="Proteomes" id="UP001231649"/>
    </source>
</evidence>
<dbReference type="EMBL" id="CM056780">
    <property type="protein sequence ID" value="KAJ8715873.1"/>
    <property type="molecule type" value="Genomic_DNA"/>
</dbReference>
<evidence type="ECO:0000313" key="1">
    <source>
        <dbReference type="EMBL" id="KAJ8715873.1"/>
    </source>
</evidence>
<proteinExistence type="predicted"/>